<dbReference type="EMBL" id="MF668267">
    <property type="protein sequence ID" value="ASZ72709.1"/>
    <property type="molecule type" value="Genomic_DNA"/>
</dbReference>
<proteinExistence type="predicted"/>
<evidence type="ECO:0000313" key="1">
    <source>
        <dbReference type="EMBL" id="ASZ72709.1"/>
    </source>
</evidence>
<organism evidence="1 2">
    <name type="scientific">Mycobacterium phage Apocalypse</name>
    <dbReference type="NCBI Taxonomy" id="2027890"/>
    <lineage>
        <taxon>Viruses</taxon>
        <taxon>Duplodnaviria</taxon>
        <taxon>Heunggongvirae</taxon>
        <taxon>Uroviricota</taxon>
        <taxon>Caudoviricetes</taxon>
        <taxon>Weiservirinae</taxon>
        <taxon>Anayavirus</taxon>
        <taxon>Anayavirus apocalypse</taxon>
    </lineage>
</organism>
<keyword evidence="2" id="KW-1185">Reference proteome</keyword>
<dbReference type="Proteomes" id="UP000222083">
    <property type="component" value="Segment"/>
</dbReference>
<accession>A0A249XLU3</accession>
<reference evidence="1 2" key="1">
    <citation type="submission" date="2017-08" db="EMBL/GenBank/DDBJ databases">
        <authorList>
            <person name="Loney R.E."/>
            <person name="Wentworth H.A."/>
            <person name="Hanna I.R."/>
            <person name="Delesalle V.A."/>
            <person name="Grose J."/>
            <person name="Hope S."/>
            <person name="Breakwell D."/>
            <person name="Garlena R.A."/>
            <person name="Russell D.A."/>
            <person name="Pope W.H."/>
            <person name="Jacobs-Sera D."/>
            <person name="Hendrix R.W."/>
            <person name="Hatfull G.F."/>
        </authorList>
    </citation>
    <scope>NUCLEOTIDE SEQUENCE [LARGE SCALE GENOMIC DNA]</scope>
</reference>
<gene>
    <name evidence="1" type="ORF">SEA_APOCALYPSE_84</name>
</gene>
<sequence length="60" mass="6923">MVALTAPNEGAELPRAHDLDPRRWRLPSGEIVFETVNRDAIELLKADPDEYFRRTRRASC</sequence>
<protein>
    <submittedName>
        <fullName evidence="1">Uncharacterized protein</fullName>
    </submittedName>
</protein>
<evidence type="ECO:0000313" key="2">
    <source>
        <dbReference type="Proteomes" id="UP000222083"/>
    </source>
</evidence>
<name>A0A249XLU3_9CAUD</name>